<dbReference type="Proteomes" id="UP000243459">
    <property type="component" value="Chromosome 1"/>
</dbReference>
<dbReference type="AlphaFoldDB" id="A0A5P1FP22"/>
<gene>
    <name evidence="1" type="ORF">A4U43_C01F11220</name>
</gene>
<proteinExistence type="predicted"/>
<name>A0A5P1FP22_ASPOF</name>
<sequence>MSLLLASFPNFFRQSLNSMVLKVLAKMQGQVVRQVVWGDMVGAIDSGRADGAVSFGNVTFKRLPLKEEEMAMTLDANGLIE</sequence>
<organism evidence="1 2">
    <name type="scientific">Asparagus officinalis</name>
    <name type="common">Garden asparagus</name>
    <dbReference type="NCBI Taxonomy" id="4686"/>
    <lineage>
        <taxon>Eukaryota</taxon>
        <taxon>Viridiplantae</taxon>
        <taxon>Streptophyta</taxon>
        <taxon>Embryophyta</taxon>
        <taxon>Tracheophyta</taxon>
        <taxon>Spermatophyta</taxon>
        <taxon>Magnoliopsida</taxon>
        <taxon>Liliopsida</taxon>
        <taxon>Asparagales</taxon>
        <taxon>Asparagaceae</taxon>
        <taxon>Asparagoideae</taxon>
        <taxon>Asparagus</taxon>
    </lineage>
</organism>
<dbReference type="EMBL" id="CM007381">
    <property type="protein sequence ID" value="ONK79872.1"/>
    <property type="molecule type" value="Genomic_DNA"/>
</dbReference>
<protein>
    <submittedName>
        <fullName evidence="1">Uncharacterized protein</fullName>
    </submittedName>
</protein>
<dbReference type="Gramene" id="ONK79872">
    <property type="protein sequence ID" value="ONK79872"/>
    <property type="gene ID" value="A4U43_C01F11220"/>
</dbReference>
<reference evidence="2" key="1">
    <citation type="journal article" date="2017" name="Nat. Commun.">
        <title>The asparagus genome sheds light on the origin and evolution of a young Y chromosome.</title>
        <authorList>
            <person name="Harkess A."/>
            <person name="Zhou J."/>
            <person name="Xu C."/>
            <person name="Bowers J.E."/>
            <person name="Van der Hulst R."/>
            <person name="Ayyampalayam S."/>
            <person name="Mercati F."/>
            <person name="Riccardi P."/>
            <person name="McKain M.R."/>
            <person name="Kakrana A."/>
            <person name="Tang H."/>
            <person name="Ray J."/>
            <person name="Groenendijk J."/>
            <person name="Arikit S."/>
            <person name="Mathioni S.M."/>
            <person name="Nakano M."/>
            <person name="Shan H."/>
            <person name="Telgmann-Rauber A."/>
            <person name="Kanno A."/>
            <person name="Yue Z."/>
            <person name="Chen H."/>
            <person name="Li W."/>
            <person name="Chen Y."/>
            <person name="Xu X."/>
            <person name="Zhang Y."/>
            <person name="Luo S."/>
            <person name="Chen H."/>
            <person name="Gao J."/>
            <person name="Mao Z."/>
            <person name="Pires J.C."/>
            <person name="Luo M."/>
            <person name="Kudrna D."/>
            <person name="Wing R.A."/>
            <person name="Meyers B.C."/>
            <person name="Yi K."/>
            <person name="Kong H."/>
            <person name="Lavrijsen P."/>
            <person name="Sunseri F."/>
            <person name="Falavigna A."/>
            <person name="Ye Y."/>
            <person name="Leebens-Mack J.H."/>
            <person name="Chen G."/>
        </authorList>
    </citation>
    <scope>NUCLEOTIDE SEQUENCE [LARGE SCALE GENOMIC DNA]</scope>
    <source>
        <strain evidence="2">cv. DH0086</strain>
    </source>
</reference>
<evidence type="ECO:0000313" key="1">
    <source>
        <dbReference type="EMBL" id="ONK79872.1"/>
    </source>
</evidence>
<accession>A0A5P1FP22</accession>
<evidence type="ECO:0000313" key="2">
    <source>
        <dbReference type="Proteomes" id="UP000243459"/>
    </source>
</evidence>
<keyword evidence="2" id="KW-1185">Reference proteome</keyword>